<dbReference type="Gene3D" id="3.40.50.300">
    <property type="entry name" value="P-loop containing nucleotide triphosphate hydrolases"/>
    <property type="match status" value="1"/>
</dbReference>
<organism evidence="2 3">
    <name type="scientific">Colletotrichum siamense</name>
    <name type="common">Anthracnose fungus</name>
    <dbReference type="NCBI Taxonomy" id="690259"/>
    <lineage>
        <taxon>Eukaryota</taxon>
        <taxon>Fungi</taxon>
        <taxon>Dikarya</taxon>
        <taxon>Ascomycota</taxon>
        <taxon>Pezizomycotina</taxon>
        <taxon>Sordariomycetes</taxon>
        <taxon>Hypocreomycetidae</taxon>
        <taxon>Glomerellales</taxon>
        <taxon>Glomerellaceae</taxon>
        <taxon>Colletotrichum</taxon>
        <taxon>Colletotrichum gloeosporioides species complex</taxon>
    </lineage>
</organism>
<dbReference type="EMBL" id="QPMT01000034">
    <property type="protein sequence ID" value="KAF4853958.1"/>
    <property type="molecule type" value="Genomic_DNA"/>
</dbReference>
<keyword evidence="1" id="KW-0812">Transmembrane</keyword>
<evidence type="ECO:0000256" key="1">
    <source>
        <dbReference type="SAM" id="Phobius"/>
    </source>
</evidence>
<sequence>MKVLILGLPRTGTQSLADALIQLGISPVYHMREVGVNNHQEFWIRAIEDHIPAFLPSEQKKISTIPWTREQWDTILAPYEAVSDFPPALFPTALAAAYPDCPIILSTRSFESWAASMRDTLVHGFVNRDREKRSPMEGLAAAYHSACWGDDFERNGRGYWERHHAEEDSIMDKLRTFFDKPFFDPRHKTKVHILQLVIMTTAIILTIARMAMPVITTRANMMALTMGIKSFIIIGYQLLTGHKERFKKWASLKANAILNTMEIVFWFVAFGLLFSANTTFCTGASCALSWIVTLLCAVLIVLAFQTSVVSIKEFRYFKNYGVTYETNYPKV</sequence>
<dbReference type="OrthoDB" id="3436860at2759"/>
<keyword evidence="1" id="KW-1133">Transmembrane helix</keyword>
<accession>A0A9P5EMF0</accession>
<keyword evidence="3" id="KW-1185">Reference proteome</keyword>
<dbReference type="InterPro" id="IPR027417">
    <property type="entry name" value="P-loop_NTPase"/>
</dbReference>
<evidence type="ECO:0008006" key="4">
    <source>
        <dbReference type="Google" id="ProtNLM"/>
    </source>
</evidence>
<feature type="transmembrane region" description="Helical" evidence="1">
    <location>
        <begin position="193"/>
        <end position="215"/>
    </location>
</feature>
<dbReference type="SUPFAM" id="SSF52540">
    <property type="entry name" value="P-loop containing nucleoside triphosphate hydrolases"/>
    <property type="match status" value="1"/>
</dbReference>
<feature type="transmembrane region" description="Helical" evidence="1">
    <location>
        <begin position="287"/>
        <end position="309"/>
    </location>
</feature>
<name>A0A9P5EMF0_COLSI</name>
<proteinExistence type="predicted"/>
<feature type="transmembrane region" description="Helical" evidence="1">
    <location>
        <begin position="221"/>
        <end position="240"/>
    </location>
</feature>
<dbReference type="InterPro" id="IPR040632">
    <property type="entry name" value="Sulfotransfer_4"/>
</dbReference>
<feature type="transmembrane region" description="Helical" evidence="1">
    <location>
        <begin position="252"/>
        <end position="275"/>
    </location>
</feature>
<dbReference type="PANTHER" id="PTHR36978:SF4">
    <property type="entry name" value="P-LOOP CONTAINING NUCLEOSIDE TRIPHOSPHATE HYDROLASE PROTEIN"/>
    <property type="match status" value="1"/>
</dbReference>
<reference evidence="2" key="1">
    <citation type="submission" date="2019-06" db="EMBL/GenBank/DDBJ databases">
        <authorList>
            <person name="Gan P."/>
            <person name="Shirasu K."/>
        </authorList>
    </citation>
    <scope>NUCLEOTIDE SEQUENCE [LARGE SCALE GENOMIC DNA]</scope>
    <source>
        <strain evidence="2">CAD2</strain>
    </source>
</reference>
<evidence type="ECO:0000313" key="2">
    <source>
        <dbReference type="EMBL" id="KAF4853958.1"/>
    </source>
</evidence>
<dbReference type="PANTHER" id="PTHR36978">
    <property type="entry name" value="P-LOOP CONTAINING NUCLEOTIDE TRIPHOSPHATE HYDROLASE"/>
    <property type="match status" value="1"/>
</dbReference>
<dbReference type="Pfam" id="PF17784">
    <property type="entry name" value="Sulfotransfer_4"/>
    <property type="match status" value="1"/>
</dbReference>
<dbReference type="AlphaFoldDB" id="A0A9P5EMF0"/>
<gene>
    <name evidence="2" type="ORF">CGCSCA2_v009712</name>
</gene>
<protein>
    <recommendedName>
        <fullName evidence="4">NAD dependent epimerase/dehydratase</fullName>
    </recommendedName>
</protein>
<comment type="caution">
    <text evidence="2">The sequence shown here is derived from an EMBL/GenBank/DDBJ whole genome shotgun (WGS) entry which is preliminary data.</text>
</comment>
<dbReference type="Proteomes" id="UP000711996">
    <property type="component" value="Unassembled WGS sequence"/>
</dbReference>
<evidence type="ECO:0000313" key="3">
    <source>
        <dbReference type="Proteomes" id="UP000711996"/>
    </source>
</evidence>
<keyword evidence="1" id="KW-0472">Membrane</keyword>